<feature type="repeat" description="TPR" evidence="3">
    <location>
        <begin position="549"/>
        <end position="582"/>
    </location>
</feature>
<dbReference type="PROSITE" id="PS50005">
    <property type="entry name" value="TPR"/>
    <property type="match status" value="11"/>
</dbReference>
<dbReference type="InterPro" id="IPR013105">
    <property type="entry name" value="TPR_2"/>
</dbReference>
<dbReference type="RefSeq" id="XP_067691052.1">
    <property type="nucleotide sequence ID" value="XM_067834949.1"/>
</dbReference>
<dbReference type="AlphaFoldDB" id="A0A836HAT3"/>
<feature type="repeat" description="TPR" evidence="3">
    <location>
        <begin position="481"/>
        <end position="514"/>
    </location>
</feature>
<feature type="compositionally biased region" description="Low complexity" evidence="4">
    <location>
        <begin position="187"/>
        <end position="199"/>
    </location>
</feature>
<dbReference type="SUPFAM" id="SSF48452">
    <property type="entry name" value="TPR-like"/>
    <property type="match status" value="3"/>
</dbReference>
<dbReference type="KEGG" id="lenr:94170459"/>
<feature type="repeat" description="TPR" evidence="3">
    <location>
        <begin position="651"/>
        <end position="684"/>
    </location>
</feature>
<dbReference type="GeneID" id="94170459"/>
<dbReference type="Pfam" id="PF13432">
    <property type="entry name" value="TPR_16"/>
    <property type="match status" value="1"/>
</dbReference>
<feature type="region of interest" description="Disordered" evidence="4">
    <location>
        <begin position="293"/>
        <end position="322"/>
    </location>
</feature>
<keyword evidence="2 3" id="KW-0802">TPR repeat</keyword>
<feature type="repeat" description="TPR" evidence="3">
    <location>
        <begin position="583"/>
        <end position="616"/>
    </location>
</feature>
<keyword evidence="1" id="KW-0677">Repeat</keyword>
<dbReference type="PROSITE" id="PS50293">
    <property type="entry name" value="TPR_REGION"/>
    <property type="match status" value="4"/>
</dbReference>
<dbReference type="Pfam" id="PF13414">
    <property type="entry name" value="TPR_11"/>
    <property type="match status" value="2"/>
</dbReference>
<feature type="repeat" description="TPR" evidence="3">
    <location>
        <begin position="413"/>
        <end position="446"/>
    </location>
</feature>
<dbReference type="EMBL" id="JAFHKP010000030">
    <property type="protein sequence ID" value="KAG5473293.1"/>
    <property type="molecule type" value="Genomic_DNA"/>
</dbReference>
<evidence type="ECO:0000256" key="2">
    <source>
        <dbReference type="ARBA" id="ARBA00022803"/>
    </source>
</evidence>
<dbReference type="InterPro" id="IPR019734">
    <property type="entry name" value="TPR_rpt"/>
</dbReference>
<comment type="caution">
    <text evidence="5">The sequence shown here is derived from an EMBL/GenBank/DDBJ whole genome shotgun (WGS) entry which is preliminary data.</text>
</comment>
<evidence type="ECO:0000256" key="4">
    <source>
        <dbReference type="SAM" id="MobiDB-lite"/>
    </source>
</evidence>
<organism evidence="5 6">
    <name type="scientific">Leishmania enriettii</name>
    <dbReference type="NCBI Taxonomy" id="5663"/>
    <lineage>
        <taxon>Eukaryota</taxon>
        <taxon>Discoba</taxon>
        <taxon>Euglenozoa</taxon>
        <taxon>Kinetoplastea</taxon>
        <taxon>Metakinetoplastina</taxon>
        <taxon>Trypanosomatida</taxon>
        <taxon>Trypanosomatidae</taxon>
        <taxon>Leishmaniinae</taxon>
        <taxon>Leishmania</taxon>
    </lineage>
</organism>
<proteinExistence type="predicted"/>
<sequence>MHASASLLAGATNTSFRIAVRHYSASVPPEDAVAYYTNELQRGSETRLTRLLRAKAYVQLRDYASASMDLEEWIQKAVCAANGINGDVTADSLTEALFYRGVCRARLTQLNGAVADFTEVLQRKPRHQRAHYERAACHARLDDFANAIADYEAALQLDEVGKEKVRFLRHREHRRYSEWRQSRQVQAAASRPSLASLPRCSIPARPPSTAISPPLPLVPTPASKGAQHADVRHAPGRASPHSPFSERCAVANSRRRASVDEASDTFVGTVSSPEYEMPVSGTGVPSLSAALARRNSQGRSEQDNFTVVSSSTEASRDGTAMSVDEATEAVGAARKYETAAPCSPRRENPEDQNDTLTAIDPTCILSSNTSEDDVWLPDDEVGMEARPQQQRRRGENSGTAADGTAVEQPLFSASYFYQRGLQHRRHGELEAAIDMYTKALEFVPTHFKALFNRAFCEDKLMNYTRAIDDYTAALRLDPRNPFTHYNLGISYDRMGSYTRAVEAFTRAIELDGRRPDFFHNRGFTQRKQGAYAAAIADYTAAISLDPNHFKSHYNRACCLSRLGRYDEAVADYTAALQIDSENPSAYHNRGAALEKLGKLEAAIDDFNRALTLDPKLTFSLNARGLVYDQLQQYDKALADFTEAIRLDQRNPVWLHNRGYTYRNKGELELAIADYSASIELAPHSYTAYNNRAFAFRKLGRYEAAIEDYSKALREHPGATAKVLRYRAYCFARLSLFKDAICDYTEVLANDPFDAHALYNRGICYEKRGEYNAAVDDFTRAIWLAPEASFTANAYYSRGTSRLQLHQVRQATEDLKQALEFDLTACGLSGEALQAFRAEHPAWRLLQDLSTP</sequence>
<feature type="region of interest" description="Disordered" evidence="4">
    <location>
        <begin position="384"/>
        <end position="404"/>
    </location>
</feature>
<evidence type="ECO:0008006" key="7">
    <source>
        <dbReference type="Google" id="ProtNLM"/>
    </source>
</evidence>
<feature type="region of interest" description="Disordered" evidence="4">
    <location>
        <begin position="178"/>
        <end position="265"/>
    </location>
</feature>
<dbReference type="PANTHER" id="PTHR44858">
    <property type="entry name" value="TETRATRICOPEPTIDE REPEAT PROTEIN 6"/>
    <property type="match status" value="1"/>
</dbReference>
<dbReference type="SMART" id="SM00028">
    <property type="entry name" value="TPR"/>
    <property type="match status" value="14"/>
</dbReference>
<name>A0A836HAT3_LEIEN</name>
<feature type="repeat" description="TPR" evidence="3">
    <location>
        <begin position="791"/>
        <end position="824"/>
    </location>
</feature>
<dbReference type="OrthoDB" id="1926212at2759"/>
<reference evidence="5 6" key="1">
    <citation type="submission" date="2021-02" db="EMBL/GenBank/DDBJ databases">
        <title>Leishmania (Mundinia) enrietti genome sequencing and assembly.</title>
        <authorList>
            <person name="Almutairi H."/>
            <person name="Gatherer D."/>
        </authorList>
    </citation>
    <scope>NUCLEOTIDE SEQUENCE [LARGE SCALE GENOMIC DNA]</scope>
    <source>
        <strain evidence="5">CUR178</strain>
    </source>
</reference>
<accession>A0A836HAT3</accession>
<keyword evidence="6" id="KW-1185">Reference proteome</keyword>
<evidence type="ECO:0000256" key="3">
    <source>
        <dbReference type="PROSITE-ProRule" id="PRU00339"/>
    </source>
</evidence>
<gene>
    <name evidence="5" type="ORF">CUR178_03213</name>
</gene>
<evidence type="ECO:0000313" key="6">
    <source>
        <dbReference type="Proteomes" id="UP000674179"/>
    </source>
</evidence>
<protein>
    <recommendedName>
        <fullName evidence="7">Tetratricopeptide repeat protein</fullName>
    </recommendedName>
</protein>
<feature type="repeat" description="TPR" evidence="3">
    <location>
        <begin position="447"/>
        <end position="480"/>
    </location>
</feature>
<dbReference type="Pfam" id="PF07719">
    <property type="entry name" value="TPR_2"/>
    <property type="match status" value="1"/>
</dbReference>
<evidence type="ECO:0000313" key="5">
    <source>
        <dbReference type="EMBL" id="KAG5473293.1"/>
    </source>
</evidence>
<dbReference type="Proteomes" id="UP000674179">
    <property type="component" value="Chromosome 30"/>
</dbReference>
<feature type="repeat" description="TPR" evidence="3">
    <location>
        <begin position="617"/>
        <end position="650"/>
    </location>
</feature>
<feature type="repeat" description="TPR" evidence="3">
    <location>
        <begin position="515"/>
        <end position="548"/>
    </location>
</feature>
<dbReference type="PANTHER" id="PTHR44858:SF1">
    <property type="entry name" value="UDP-N-ACETYLGLUCOSAMINE--PEPTIDE N-ACETYLGLUCOSAMINYLTRANSFERASE SPINDLY-RELATED"/>
    <property type="match status" value="1"/>
</dbReference>
<dbReference type="Gene3D" id="1.25.40.10">
    <property type="entry name" value="Tetratricopeptide repeat domain"/>
    <property type="match status" value="6"/>
</dbReference>
<dbReference type="InterPro" id="IPR050498">
    <property type="entry name" value="Ycf3"/>
</dbReference>
<evidence type="ECO:0000256" key="1">
    <source>
        <dbReference type="ARBA" id="ARBA00022737"/>
    </source>
</evidence>
<dbReference type="Pfam" id="PF13181">
    <property type="entry name" value="TPR_8"/>
    <property type="match status" value="1"/>
</dbReference>
<feature type="region of interest" description="Disordered" evidence="4">
    <location>
        <begin position="336"/>
        <end position="355"/>
    </location>
</feature>
<feature type="compositionally biased region" description="Polar residues" evidence="4">
    <location>
        <begin position="294"/>
        <end position="313"/>
    </location>
</feature>
<feature type="repeat" description="TPR" evidence="3">
    <location>
        <begin position="754"/>
        <end position="787"/>
    </location>
</feature>
<dbReference type="Pfam" id="PF00515">
    <property type="entry name" value="TPR_1"/>
    <property type="match status" value="3"/>
</dbReference>
<dbReference type="InterPro" id="IPR011990">
    <property type="entry name" value="TPR-like_helical_dom_sf"/>
</dbReference>
<feature type="repeat" description="TPR" evidence="3">
    <location>
        <begin position="685"/>
        <end position="718"/>
    </location>
</feature>